<dbReference type="PANTHER" id="PTHR10146">
    <property type="entry name" value="PROLINE SYNTHETASE CO-TRANSCRIBED BACTERIAL HOMOLOG PROTEIN"/>
    <property type="match status" value="1"/>
</dbReference>
<gene>
    <name evidence="6" type="ORF">D9V59_02755</name>
</gene>
<feature type="modified residue" description="N6-(pyridoxal phosphate)lysine" evidence="2 3">
    <location>
        <position position="36"/>
    </location>
</feature>
<dbReference type="PANTHER" id="PTHR10146:SF14">
    <property type="entry name" value="PYRIDOXAL PHOSPHATE HOMEOSTASIS PROTEIN"/>
    <property type="match status" value="1"/>
</dbReference>
<comment type="similarity">
    <text evidence="2 4">Belongs to the pyridoxal phosphate-binding protein YggS/PROSC family.</text>
</comment>
<proteinExistence type="inferred from homology"/>
<name>A0A4D6XFZ8_9GAMM</name>
<reference evidence="6 7" key="2">
    <citation type="submission" date="2019-05" db="EMBL/GenBank/DDBJ databases">
        <title>Genome evolution of the obligate endosymbiont Buchnera aphidicola.</title>
        <authorList>
            <person name="Moran N.A."/>
        </authorList>
    </citation>
    <scope>NUCLEOTIDE SEQUENCE [LARGE SCALE GENOMIC DNA]</scope>
    <source>
        <strain evidence="6 7">Aar</strain>
    </source>
</reference>
<evidence type="ECO:0000256" key="4">
    <source>
        <dbReference type="RuleBase" id="RU004514"/>
    </source>
</evidence>
<dbReference type="GO" id="GO:0030170">
    <property type="term" value="F:pyridoxal phosphate binding"/>
    <property type="evidence" value="ECO:0007669"/>
    <property type="project" value="UniProtKB-UniRule"/>
</dbReference>
<accession>A0A4D6XFZ8</accession>
<evidence type="ECO:0000259" key="5">
    <source>
        <dbReference type="Pfam" id="PF01168"/>
    </source>
</evidence>
<comment type="subunit">
    <text evidence="2">Monomer.</text>
</comment>
<evidence type="ECO:0000313" key="6">
    <source>
        <dbReference type="EMBL" id="QCI16196.1"/>
    </source>
</evidence>
<dbReference type="EMBL" id="CP034900">
    <property type="protein sequence ID" value="QCI16196.1"/>
    <property type="molecule type" value="Genomic_DNA"/>
</dbReference>
<dbReference type="InterPro" id="IPR011078">
    <property type="entry name" value="PyrdxlP_homeostasis"/>
</dbReference>
<evidence type="ECO:0000313" key="7">
    <source>
        <dbReference type="Proteomes" id="UP000298654"/>
    </source>
</evidence>
<dbReference type="AlphaFoldDB" id="A0A4D6XFZ8"/>
<evidence type="ECO:0000256" key="1">
    <source>
        <dbReference type="ARBA" id="ARBA00022898"/>
    </source>
</evidence>
<dbReference type="Pfam" id="PF01168">
    <property type="entry name" value="Ala_racemase_N"/>
    <property type="match status" value="1"/>
</dbReference>
<comment type="function">
    <text evidence="2">Pyridoxal 5'-phosphate (PLP)-binding protein, which is involved in PLP homeostasis.</text>
</comment>
<evidence type="ECO:0000256" key="2">
    <source>
        <dbReference type="HAMAP-Rule" id="MF_02087"/>
    </source>
</evidence>
<dbReference type="SUPFAM" id="SSF51419">
    <property type="entry name" value="PLP-binding barrel"/>
    <property type="match status" value="1"/>
</dbReference>
<reference evidence="6 7" key="1">
    <citation type="submission" date="2018-12" db="EMBL/GenBank/DDBJ databases">
        <authorList>
            <person name="Chong R.A."/>
        </authorList>
    </citation>
    <scope>NUCLEOTIDE SEQUENCE [LARGE SCALE GENOMIC DNA]</scope>
    <source>
        <strain evidence="6 7">Aar</strain>
    </source>
</reference>
<dbReference type="InterPro" id="IPR029066">
    <property type="entry name" value="PLP-binding_barrel"/>
</dbReference>
<dbReference type="Gene3D" id="3.20.20.10">
    <property type="entry name" value="Alanine racemase"/>
    <property type="match status" value="1"/>
</dbReference>
<organism evidence="6 7">
    <name type="scientific">Buchnera aphidicola</name>
    <name type="common">Artemisaphis artemisicola</name>
    <dbReference type="NCBI Taxonomy" id="1241836"/>
    <lineage>
        <taxon>Bacteria</taxon>
        <taxon>Pseudomonadati</taxon>
        <taxon>Pseudomonadota</taxon>
        <taxon>Gammaproteobacteria</taxon>
        <taxon>Enterobacterales</taxon>
        <taxon>Erwiniaceae</taxon>
        <taxon>Buchnera</taxon>
    </lineage>
</organism>
<sequence length="226" mass="26335">MNYIYLNFKNLKKNIENIIIENNILIKKIKIIAVSKNQNINTLKKTILLGINNFGENYLQESIPKIKKLKKYNIIWHFIGKIQSNKVKMITKYFDWCQTVDRKKIAFLLNKHRPKNLLPINVLIQVNVSQDLHKNGINIKDCYQLAEIVSSMSNVCLRGVMAMPSITTNIIENKKQYETIKFIFKQLKDKYKSIDTLSLGTSNDIKESLLATSNMIRIGRNIFNKQ</sequence>
<comment type="cofactor">
    <cofactor evidence="3">
        <name>pyridoxal 5'-phosphate</name>
        <dbReference type="ChEBI" id="CHEBI:597326"/>
    </cofactor>
</comment>
<evidence type="ECO:0000256" key="3">
    <source>
        <dbReference type="PIRSR" id="PIRSR004848-1"/>
    </source>
</evidence>
<dbReference type="HAMAP" id="MF_02087">
    <property type="entry name" value="PLP_homeostasis"/>
    <property type="match status" value="1"/>
</dbReference>
<dbReference type="Proteomes" id="UP000298654">
    <property type="component" value="Chromosome"/>
</dbReference>
<dbReference type="NCBIfam" id="TIGR00044">
    <property type="entry name" value="YggS family pyridoxal phosphate-dependent enzyme"/>
    <property type="match status" value="1"/>
</dbReference>
<keyword evidence="1 2" id="KW-0663">Pyridoxal phosphate</keyword>
<dbReference type="PROSITE" id="PS01211">
    <property type="entry name" value="UPF0001"/>
    <property type="match status" value="1"/>
</dbReference>
<dbReference type="OrthoDB" id="9804072at2"/>
<dbReference type="PIRSF" id="PIRSF004848">
    <property type="entry name" value="YBL036c_PLPDEIII"/>
    <property type="match status" value="1"/>
</dbReference>
<dbReference type="InterPro" id="IPR001608">
    <property type="entry name" value="Ala_racemase_N"/>
</dbReference>
<feature type="domain" description="Alanine racemase N-terminal" evidence="5">
    <location>
        <begin position="11"/>
        <end position="220"/>
    </location>
</feature>
<protein>
    <recommendedName>
        <fullName evidence="2">Pyridoxal phosphate homeostasis protein</fullName>
        <shortName evidence="2">PLP homeostasis protein</shortName>
    </recommendedName>
</protein>
<dbReference type="RefSeq" id="WP_158364871.1">
    <property type="nucleotide sequence ID" value="NZ_CP034900.1"/>
</dbReference>